<dbReference type="OrthoDB" id="1373715at2"/>
<organism evidence="1 2">
    <name type="scientific">Pectobacterium carotovorum subsp. carotovorum (strain PC1)</name>
    <dbReference type="NCBI Taxonomy" id="561230"/>
    <lineage>
        <taxon>Bacteria</taxon>
        <taxon>Pseudomonadati</taxon>
        <taxon>Pseudomonadota</taxon>
        <taxon>Gammaproteobacteria</taxon>
        <taxon>Enterobacterales</taxon>
        <taxon>Pectobacteriaceae</taxon>
        <taxon>Pectobacterium</taxon>
    </lineage>
</organism>
<reference evidence="1 2" key="1">
    <citation type="submission" date="2009-07" db="EMBL/GenBank/DDBJ databases">
        <title>Complete sequence of Pectobacterium carotovorum subsp. carotovorum PC1.</title>
        <authorList>
            <consortium name="US DOE Joint Genome Institute"/>
            <person name="Lucas S."/>
            <person name="Copeland A."/>
            <person name="Lapidus A."/>
            <person name="Glavina del Rio T."/>
            <person name="Tice H."/>
            <person name="Bruce D."/>
            <person name="Goodwin L."/>
            <person name="Pitluck S."/>
            <person name="Munk A.C."/>
            <person name="Brettin T."/>
            <person name="Detter J.C."/>
            <person name="Han C."/>
            <person name="Tapia R."/>
            <person name="Larimer F."/>
            <person name="Land M."/>
            <person name="Hauser L."/>
            <person name="Kyrpides N."/>
            <person name="Mikhailova N."/>
            <person name="Balakrishnan V."/>
            <person name="Glasner J."/>
            <person name="Perna N.T."/>
        </authorList>
    </citation>
    <scope>NUCLEOTIDE SEQUENCE [LARGE SCALE GENOMIC DNA]</scope>
    <source>
        <strain evidence="1 2">PC1</strain>
    </source>
</reference>
<protein>
    <submittedName>
        <fullName evidence="1">Uncharacterized protein</fullName>
    </submittedName>
</protein>
<sequence>MSSDTFADLQKVFFAAFIQGLGYNLNQPAQVVQPSPPIIGDDEDDNDKILWSYFNTLPTSSLTRNTTLASGTQFLSTYSAIMSSLQSPPNKFKEEIGEYCFDAFSNAVENGNAEATPRGYRDWAFLTNKCSSHANSGASAYAAMLLDPIFAGQNNVLPYKPVGRKSVDFFPDYNTMMKQLKKAPSREFTTDLSIKDTSYTKTWNGGAQSAVFGLWSNSYSNTEISQKFASSSVHLEASFKNLLPFSANPGDWYNSATLGIAYSEAGTPPWSPNGLKTWKNTFSASGDMQRFTTLLLIANQMKLVYSTAATFSTTEQKEIIKNSRSGLWPFYHKSSENVSETSVNFDTSGRLMVTVTTEKNVPTIVGAIIEPVDKYLGHLRDASQLELRRLIPRG</sequence>
<dbReference type="EMBL" id="CP001657">
    <property type="protein sequence ID" value="ACT11440.1"/>
    <property type="molecule type" value="Genomic_DNA"/>
</dbReference>
<dbReference type="HOGENOM" id="CLU_779989_0_0_6"/>
<dbReference type="KEGG" id="pct:PC1_0383"/>
<evidence type="ECO:0000313" key="1">
    <source>
        <dbReference type="EMBL" id="ACT11440.1"/>
    </source>
</evidence>
<accession>C6DJM7</accession>
<dbReference type="RefSeq" id="WP_012773097.1">
    <property type="nucleotide sequence ID" value="NC_012917.1"/>
</dbReference>
<evidence type="ECO:0000313" key="2">
    <source>
        <dbReference type="Proteomes" id="UP000002736"/>
    </source>
</evidence>
<dbReference type="AlphaFoldDB" id="C6DJM7"/>
<gene>
    <name evidence="1" type="ordered locus">PC1_0383</name>
</gene>
<dbReference type="Proteomes" id="UP000002736">
    <property type="component" value="Chromosome"/>
</dbReference>
<name>C6DJM7_PECCP</name>
<dbReference type="eggNOG" id="ENOG5032WST">
    <property type="taxonomic scope" value="Bacteria"/>
</dbReference>
<proteinExistence type="predicted"/>